<accession>A0A6A4C563</accession>
<evidence type="ECO:0000313" key="2">
    <source>
        <dbReference type="Proteomes" id="UP000437068"/>
    </source>
</evidence>
<evidence type="ECO:0008006" key="3">
    <source>
        <dbReference type="Google" id="ProtNLM"/>
    </source>
</evidence>
<dbReference type="AlphaFoldDB" id="A0A6A4C563"/>
<proteinExistence type="predicted"/>
<organism evidence="1 2">
    <name type="scientific">Phytophthora fragariae</name>
    <dbReference type="NCBI Taxonomy" id="53985"/>
    <lineage>
        <taxon>Eukaryota</taxon>
        <taxon>Sar</taxon>
        <taxon>Stramenopiles</taxon>
        <taxon>Oomycota</taxon>
        <taxon>Peronosporomycetes</taxon>
        <taxon>Peronosporales</taxon>
        <taxon>Peronosporaceae</taxon>
        <taxon>Phytophthora</taxon>
    </lineage>
</organism>
<gene>
    <name evidence="1" type="ORF">PF001_g22119</name>
</gene>
<dbReference type="Proteomes" id="UP000437068">
    <property type="component" value="Unassembled WGS sequence"/>
</dbReference>
<protein>
    <recommendedName>
        <fullName evidence="3">DDE Tnp4 domain-containing protein</fullName>
    </recommendedName>
</protein>
<sequence length="172" mass="19751">MLEEDEGMLLLLCEAFKAHNERVRDAHRDVHQLMLEEEWRIAMRTRHYLTTRCLDAPCESAWMTLYMCGSDVNFLNATSLTRGAFHQLLSSSWPSPSRQAELARMVNKREPLLTHTFGFIDGKNLRVQQPSNADLQNAMMANYRVRTVGISEIKTTFAGVMEMPNLDVFEAL</sequence>
<evidence type="ECO:0000313" key="1">
    <source>
        <dbReference type="EMBL" id="KAE9284983.1"/>
    </source>
</evidence>
<comment type="caution">
    <text evidence="1">The sequence shown here is derived from an EMBL/GenBank/DDBJ whole genome shotgun (WGS) entry which is preliminary data.</text>
</comment>
<reference evidence="1 2" key="1">
    <citation type="submission" date="2018-08" db="EMBL/GenBank/DDBJ databases">
        <title>Genomic investigation of the strawberry pathogen Phytophthora fragariae indicates pathogenicity is determined by transcriptional variation in three key races.</title>
        <authorList>
            <person name="Adams T.M."/>
            <person name="Armitage A.D."/>
            <person name="Sobczyk M.K."/>
            <person name="Bates H.J."/>
            <person name="Dunwell J.M."/>
            <person name="Nellist C.F."/>
            <person name="Harrison R.J."/>
        </authorList>
    </citation>
    <scope>NUCLEOTIDE SEQUENCE [LARGE SCALE GENOMIC DNA]</scope>
    <source>
        <strain evidence="1 2">A4</strain>
    </source>
</reference>
<dbReference type="PANTHER" id="PTHR48471">
    <property type="entry name" value="DDE TNP4 DOMAIN-CONTAINING PROTEIN"/>
    <property type="match status" value="1"/>
</dbReference>
<dbReference type="EMBL" id="QXGE01002095">
    <property type="protein sequence ID" value="KAE9284983.1"/>
    <property type="molecule type" value="Genomic_DNA"/>
</dbReference>
<name>A0A6A4C563_9STRA</name>
<dbReference type="PANTHER" id="PTHR48471:SF1">
    <property type="entry name" value="DDE TNP4 DOMAIN-CONTAINING PROTEIN"/>
    <property type="match status" value="1"/>
</dbReference>